<dbReference type="Pfam" id="PF08713">
    <property type="entry name" value="DNA_alkylation"/>
    <property type="match status" value="1"/>
</dbReference>
<keyword evidence="2" id="KW-1185">Reference proteome</keyword>
<dbReference type="AlphaFoldDB" id="D1CHC6"/>
<reference evidence="2" key="1">
    <citation type="journal article" date="2010" name="Stand. Genomic Sci.">
        <title>Complete genome sequence of 'Thermobaculum terrenum' type strain (YNP1).</title>
        <authorList>
            <person name="Kiss H."/>
            <person name="Cleland D."/>
            <person name="Lapidus A."/>
            <person name="Lucas S."/>
            <person name="Glavina Del Rio T."/>
            <person name="Nolan M."/>
            <person name="Tice H."/>
            <person name="Han C."/>
            <person name="Goodwin L."/>
            <person name="Pitluck S."/>
            <person name="Liolios K."/>
            <person name="Ivanova N."/>
            <person name="Mavromatis K."/>
            <person name="Ovchinnikova G."/>
            <person name="Pati A."/>
            <person name="Chen A."/>
            <person name="Palaniappan K."/>
            <person name="Land M."/>
            <person name="Hauser L."/>
            <person name="Chang Y."/>
            <person name="Jeffries C."/>
            <person name="Lu M."/>
            <person name="Brettin T."/>
            <person name="Detter J."/>
            <person name="Goker M."/>
            <person name="Tindall B."/>
            <person name="Beck B."/>
            <person name="McDermott T."/>
            <person name="Woyke T."/>
            <person name="Bristow J."/>
            <person name="Eisen J."/>
            <person name="Markowitz V."/>
            <person name="Hugenholtz P."/>
            <person name="Kyrpides N."/>
            <person name="Klenk H."/>
            <person name="Cheng J."/>
        </authorList>
    </citation>
    <scope>NUCLEOTIDE SEQUENCE [LARGE SCALE GENOMIC DNA]</scope>
    <source>
        <strain evidence="2">ATCC BAA-798 / YNP1</strain>
    </source>
</reference>
<dbReference type="OrthoDB" id="9797162at2"/>
<dbReference type="InterPro" id="IPR014825">
    <property type="entry name" value="DNA_alkylation"/>
</dbReference>
<proteinExistence type="predicted"/>
<dbReference type="SUPFAM" id="SSF48371">
    <property type="entry name" value="ARM repeat"/>
    <property type="match status" value="1"/>
</dbReference>
<dbReference type="eggNOG" id="COG4335">
    <property type="taxonomic scope" value="Bacteria"/>
</dbReference>
<name>D1CHC6_THET1</name>
<accession>D1CHC6</accession>
<dbReference type="EMBL" id="CP001826">
    <property type="protein sequence ID" value="ACZ43147.1"/>
    <property type="molecule type" value="Genomic_DNA"/>
</dbReference>
<dbReference type="RefSeq" id="WP_012876178.1">
    <property type="nucleotide sequence ID" value="NC_013526.1"/>
</dbReference>
<organism evidence="1 2">
    <name type="scientific">Thermobaculum terrenum (strain ATCC BAA-798 / CCMEE 7001 / YNP1)</name>
    <dbReference type="NCBI Taxonomy" id="525904"/>
    <lineage>
        <taxon>Bacteria</taxon>
        <taxon>Bacillati</taxon>
        <taxon>Chloroflexota</taxon>
        <taxon>Chloroflexia</taxon>
        <taxon>Candidatus Thermobaculales</taxon>
        <taxon>Candidatus Thermobaculaceae</taxon>
        <taxon>Thermobaculum</taxon>
    </lineage>
</organism>
<dbReference type="KEGG" id="ttr:Tter_2248"/>
<gene>
    <name evidence="1" type="ordered locus">Tter_2248</name>
</gene>
<dbReference type="InterPro" id="IPR016024">
    <property type="entry name" value="ARM-type_fold"/>
</dbReference>
<dbReference type="Proteomes" id="UP000000323">
    <property type="component" value="Chromosome 2"/>
</dbReference>
<dbReference type="STRING" id="525904.Tter_2248"/>
<dbReference type="Gene3D" id="1.25.40.290">
    <property type="entry name" value="ARM repeat domains"/>
    <property type="match status" value="1"/>
</dbReference>
<evidence type="ECO:0000313" key="1">
    <source>
        <dbReference type="EMBL" id="ACZ43147.1"/>
    </source>
</evidence>
<dbReference type="Gene3D" id="1.10.1240.70">
    <property type="match status" value="1"/>
</dbReference>
<evidence type="ECO:0000313" key="2">
    <source>
        <dbReference type="Proteomes" id="UP000000323"/>
    </source>
</evidence>
<sequence>MDIWETMKKLAEVQRGFRPIEEEADRLVKGGCQEENLSTARMLLRSDLHQTRMFATLVLGYIASTCPDALHTLRYEVSLDPDWRVQEMLAKAFAKYCRDVGYESALPVIEDWLGDQNPNVRRAAVEGLRPWIRSSRLPQQPQRAVRLLAPLRADDSQQVRRSVGNALRDLSRRFPDIVRSELATWDLTDGRVLHTYTLASRLLEAPSTAH</sequence>
<protein>
    <submittedName>
        <fullName evidence="1">HEAT domain containing protein</fullName>
    </submittedName>
</protein>
<dbReference type="HOGENOM" id="CLU_115839_0_0_0"/>